<evidence type="ECO:0008006" key="5">
    <source>
        <dbReference type="Google" id="ProtNLM"/>
    </source>
</evidence>
<organism evidence="3 4">
    <name type="scientific">Candidatus Desantisbacteria bacterium CG_4_10_14_0_8_um_filter_48_22</name>
    <dbReference type="NCBI Taxonomy" id="1974543"/>
    <lineage>
        <taxon>Bacteria</taxon>
        <taxon>Candidatus Desantisiibacteriota</taxon>
    </lineage>
</organism>
<evidence type="ECO:0000313" key="4">
    <source>
        <dbReference type="Proteomes" id="UP000229307"/>
    </source>
</evidence>
<dbReference type="EMBL" id="PFMR01000332">
    <property type="protein sequence ID" value="PIZ14573.1"/>
    <property type="molecule type" value="Genomic_DNA"/>
</dbReference>
<dbReference type="AlphaFoldDB" id="A0A2M7S5K2"/>
<dbReference type="PANTHER" id="PTHR43566:SF2">
    <property type="entry name" value="DUF4143 DOMAIN-CONTAINING PROTEIN"/>
    <property type="match status" value="1"/>
</dbReference>
<dbReference type="Pfam" id="PF13635">
    <property type="entry name" value="DUF4143"/>
    <property type="match status" value="1"/>
</dbReference>
<proteinExistence type="predicted"/>
<reference evidence="4" key="1">
    <citation type="submission" date="2017-09" db="EMBL/GenBank/DDBJ databases">
        <title>Depth-based differentiation of microbial function through sediment-hosted aquifers and enrichment of novel symbionts in the deep terrestrial subsurface.</title>
        <authorList>
            <person name="Probst A.J."/>
            <person name="Ladd B."/>
            <person name="Jarett J.K."/>
            <person name="Geller-Mcgrath D.E."/>
            <person name="Sieber C.M.K."/>
            <person name="Emerson J.B."/>
            <person name="Anantharaman K."/>
            <person name="Thomas B.C."/>
            <person name="Malmstrom R."/>
            <person name="Stieglmeier M."/>
            <person name="Klingl A."/>
            <person name="Woyke T."/>
            <person name="Ryan C.M."/>
            <person name="Banfield J.F."/>
        </authorList>
    </citation>
    <scope>NUCLEOTIDE SEQUENCE [LARGE SCALE GENOMIC DNA]</scope>
</reference>
<dbReference type="InterPro" id="IPR027417">
    <property type="entry name" value="P-loop_NTPase"/>
</dbReference>
<dbReference type="InterPro" id="IPR041682">
    <property type="entry name" value="AAA_14"/>
</dbReference>
<evidence type="ECO:0000313" key="3">
    <source>
        <dbReference type="EMBL" id="PIZ14573.1"/>
    </source>
</evidence>
<protein>
    <recommendedName>
        <fullName evidence="5">ATPase</fullName>
    </recommendedName>
</protein>
<sequence length="404" mass="45427">MTRYRKREITGVLTDALKNMPVVVLSGMRQTGKSTLLLNQQQLRGRKYLSFDDFGTLDAARRNPEELISGTGPVTIDEAQKNPEIMNAIKREVDKNRKPGRFLLSGSANFLLLKNIAESLAGRALYLTLPPFTRREIQGTREQPAIIHFINEGSFPERKASPISWQEILKGGMPPVCLGEVKNPDVWFRGYEQTYLERDIRALNQVADLVAFRRLLQLTALRSAQIMKQSELARDAKLNAMTASRYLSLMETSFIIRLMPPNLRNRSSRLVKSPKLYLSDTGLASYLAGVKKTGANEPMSGALLENYAAQNLDGILSAHCPHAKIGYWNIQGRYEVDFIIETGNETIAIEIKNSSRWAESDLTGLRAYLNSARECRAAILACNTQEVHRIENKIWVAPIHLLLS</sequence>
<gene>
    <name evidence="3" type="ORF">COY52_12030</name>
</gene>
<dbReference type="Pfam" id="PF13173">
    <property type="entry name" value="AAA_14"/>
    <property type="match status" value="1"/>
</dbReference>
<dbReference type="Proteomes" id="UP000229307">
    <property type="component" value="Unassembled WGS sequence"/>
</dbReference>
<dbReference type="PANTHER" id="PTHR43566">
    <property type="entry name" value="CONSERVED PROTEIN"/>
    <property type="match status" value="1"/>
</dbReference>
<dbReference type="InterPro" id="IPR025420">
    <property type="entry name" value="DUF4143"/>
</dbReference>
<dbReference type="SUPFAM" id="SSF52540">
    <property type="entry name" value="P-loop containing nucleoside triphosphate hydrolases"/>
    <property type="match status" value="1"/>
</dbReference>
<evidence type="ECO:0000259" key="1">
    <source>
        <dbReference type="Pfam" id="PF13173"/>
    </source>
</evidence>
<comment type="caution">
    <text evidence="3">The sequence shown here is derived from an EMBL/GenBank/DDBJ whole genome shotgun (WGS) entry which is preliminary data.</text>
</comment>
<evidence type="ECO:0000259" key="2">
    <source>
        <dbReference type="Pfam" id="PF13635"/>
    </source>
</evidence>
<feature type="domain" description="AAA" evidence="1">
    <location>
        <begin position="21"/>
        <end position="137"/>
    </location>
</feature>
<name>A0A2M7S5K2_9BACT</name>
<feature type="domain" description="DUF4143" evidence="2">
    <location>
        <begin position="197"/>
        <end position="353"/>
    </location>
</feature>
<accession>A0A2M7S5K2</accession>